<dbReference type="GO" id="GO:0009062">
    <property type="term" value="P:fatty acid catabolic process"/>
    <property type="evidence" value="ECO:0007669"/>
    <property type="project" value="TreeGrafter"/>
</dbReference>
<dbReference type="Proteomes" id="UP000653099">
    <property type="component" value="Unassembled WGS sequence"/>
</dbReference>
<reference evidence="4" key="2">
    <citation type="submission" date="2020-09" db="EMBL/GenBank/DDBJ databases">
        <authorList>
            <person name="Sun Q."/>
            <person name="Ohkuma M."/>
        </authorList>
    </citation>
    <scope>NUCLEOTIDE SEQUENCE</scope>
    <source>
        <strain evidence="4">JCM 14359</strain>
    </source>
</reference>
<dbReference type="PROSITE" id="PS51770">
    <property type="entry name" value="HOTDOG_ACOT"/>
    <property type="match status" value="1"/>
</dbReference>
<dbReference type="CDD" id="cd03442">
    <property type="entry name" value="BFIT_BACH"/>
    <property type="match status" value="1"/>
</dbReference>
<reference evidence="4" key="1">
    <citation type="journal article" date="2014" name="Int. J. Syst. Evol. Microbiol.">
        <title>Complete genome sequence of Corynebacterium casei LMG S-19264T (=DSM 44701T), isolated from a smear-ripened cheese.</title>
        <authorList>
            <consortium name="US DOE Joint Genome Institute (JGI-PGF)"/>
            <person name="Walter F."/>
            <person name="Albersmeier A."/>
            <person name="Kalinowski J."/>
            <person name="Ruckert C."/>
        </authorList>
    </citation>
    <scope>NUCLEOTIDE SEQUENCE</scope>
    <source>
        <strain evidence="4">JCM 14359</strain>
    </source>
</reference>
<dbReference type="AlphaFoldDB" id="A0A830EW15"/>
<dbReference type="PANTHER" id="PTHR11049:SF24">
    <property type="entry name" value="CYTOSOLIC ACYL COENZYME A THIOESTER HYDROLASE"/>
    <property type="match status" value="1"/>
</dbReference>
<proteinExistence type="predicted"/>
<organism evidence="4 5">
    <name type="scientific">Halobellus salinus</name>
    <dbReference type="NCBI Taxonomy" id="931585"/>
    <lineage>
        <taxon>Archaea</taxon>
        <taxon>Methanobacteriati</taxon>
        <taxon>Methanobacteriota</taxon>
        <taxon>Stenosarchaea group</taxon>
        <taxon>Halobacteria</taxon>
        <taxon>Halobacteriales</taxon>
        <taxon>Haloferacaceae</taxon>
        <taxon>Halobellus</taxon>
    </lineage>
</organism>
<feature type="domain" description="HotDog ACOT-type" evidence="3">
    <location>
        <begin position="95"/>
        <end position="207"/>
    </location>
</feature>
<dbReference type="InterPro" id="IPR029069">
    <property type="entry name" value="HotDog_dom_sf"/>
</dbReference>
<protein>
    <recommendedName>
        <fullName evidence="3">HotDog ACOT-type domain-containing protein</fullName>
    </recommendedName>
</protein>
<evidence type="ECO:0000313" key="4">
    <source>
        <dbReference type="EMBL" id="GGJ16083.1"/>
    </source>
</evidence>
<accession>A0A830EW15</accession>
<dbReference type="GO" id="GO:0006637">
    <property type="term" value="P:acyl-CoA metabolic process"/>
    <property type="evidence" value="ECO:0007669"/>
    <property type="project" value="TreeGrafter"/>
</dbReference>
<dbReference type="PANTHER" id="PTHR11049">
    <property type="entry name" value="ACYL COENZYME A THIOESTER HYDROLASE"/>
    <property type="match status" value="1"/>
</dbReference>
<evidence type="ECO:0000256" key="1">
    <source>
        <dbReference type="ARBA" id="ARBA00022801"/>
    </source>
</evidence>
<evidence type="ECO:0000259" key="3">
    <source>
        <dbReference type="PROSITE" id="PS51770"/>
    </source>
</evidence>
<name>A0A830EW15_9EURY</name>
<feature type="compositionally biased region" description="Basic and acidic residues" evidence="2">
    <location>
        <begin position="1"/>
        <end position="32"/>
    </location>
</feature>
<dbReference type="Pfam" id="PF03061">
    <property type="entry name" value="4HBT"/>
    <property type="match status" value="1"/>
</dbReference>
<dbReference type="EMBL" id="BMOC01000025">
    <property type="protein sequence ID" value="GGJ16083.1"/>
    <property type="molecule type" value="Genomic_DNA"/>
</dbReference>
<dbReference type="SUPFAM" id="SSF54637">
    <property type="entry name" value="Thioesterase/thiol ester dehydrase-isomerase"/>
    <property type="match status" value="1"/>
</dbReference>
<dbReference type="InterPro" id="IPR006683">
    <property type="entry name" value="Thioestr_dom"/>
</dbReference>
<dbReference type="GO" id="GO:0052816">
    <property type="term" value="F:long-chain fatty acyl-CoA hydrolase activity"/>
    <property type="evidence" value="ECO:0007669"/>
    <property type="project" value="TreeGrafter"/>
</dbReference>
<feature type="region of interest" description="Disordered" evidence="2">
    <location>
        <begin position="206"/>
        <end position="239"/>
    </location>
</feature>
<dbReference type="Gene3D" id="3.10.129.10">
    <property type="entry name" value="Hotdog Thioesterase"/>
    <property type="match status" value="1"/>
</dbReference>
<keyword evidence="1" id="KW-0378">Hydrolase</keyword>
<dbReference type="InterPro" id="IPR040170">
    <property type="entry name" value="Cytosol_ACT"/>
</dbReference>
<evidence type="ECO:0000256" key="2">
    <source>
        <dbReference type="SAM" id="MobiDB-lite"/>
    </source>
</evidence>
<evidence type="ECO:0000313" key="5">
    <source>
        <dbReference type="Proteomes" id="UP000653099"/>
    </source>
</evidence>
<gene>
    <name evidence="4" type="ORF">GCM10008995_27410</name>
</gene>
<sequence length="239" mass="26739">MVPQEVRRNPERERKQEQERLVGERKDCEKHSGPRKHRREPDDESVSVHDAMEGAENRKPPGTPTSVSAEFRGPGRECDRWITPLAKPQGVIRLEKTHIENRVLVQPNDTNHRNIAHGGNVAKWMDEVGAMSAMRFAGRTCVTARMESVDFLRPIPRGNTALVESYVYDAGTTSIDVFLRVFSEDPMSGDRELTTKSRFVYVALDEDGNPTSVPDLDTSSERATELQAAAGRPEAETDG</sequence>
<comment type="caution">
    <text evidence="4">The sequence shown here is derived from an EMBL/GenBank/DDBJ whole genome shotgun (WGS) entry which is preliminary data.</text>
</comment>
<feature type="region of interest" description="Disordered" evidence="2">
    <location>
        <begin position="1"/>
        <end position="74"/>
    </location>
</feature>
<dbReference type="GO" id="GO:0005829">
    <property type="term" value="C:cytosol"/>
    <property type="evidence" value="ECO:0007669"/>
    <property type="project" value="TreeGrafter"/>
</dbReference>
<feature type="compositionally biased region" description="Basic and acidic residues" evidence="2">
    <location>
        <begin position="46"/>
        <end position="59"/>
    </location>
</feature>
<keyword evidence="5" id="KW-1185">Reference proteome</keyword>
<dbReference type="InterPro" id="IPR033120">
    <property type="entry name" value="HOTDOG_ACOT"/>
</dbReference>